<evidence type="ECO:0000256" key="2">
    <source>
        <dbReference type="SAM" id="MobiDB-lite"/>
    </source>
</evidence>
<dbReference type="SMART" id="SM01117">
    <property type="entry name" value="Cyt-b5"/>
    <property type="match status" value="1"/>
</dbReference>
<accession>A0AAN6YBI4</accession>
<dbReference type="AlphaFoldDB" id="A0AAN6YBI4"/>
<evidence type="ECO:0000256" key="1">
    <source>
        <dbReference type="ARBA" id="ARBA00038357"/>
    </source>
</evidence>
<dbReference type="PANTHER" id="PTHR10281:SF76">
    <property type="entry name" value="CALCUTTA CUP-RELATED"/>
    <property type="match status" value="1"/>
</dbReference>
<evidence type="ECO:0000259" key="4">
    <source>
        <dbReference type="SMART" id="SM01117"/>
    </source>
</evidence>
<proteinExistence type="inferred from homology"/>
<comment type="caution">
    <text evidence="5">The sequence shown here is derived from an EMBL/GenBank/DDBJ whole genome shotgun (WGS) entry which is preliminary data.</text>
</comment>
<keyword evidence="6" id="KW-1185">Reference proteome</keyword>
<feature type="compositionally biased region" description="Basic and acidic residues" evidence="2">
    <location>
        <begin position="11"/>
        <end position="21"/>
    </location>
</feature>
<dbReference type="InterPro" id="IPR050577">
    <property type="entry name" value="MAPR/NEUFC/NENF-like"/>
</dbReference>
<dbReference type="InterPro" id="IPR036400">
    <property type="entry name" value="Cyt_B5-like_heme/steroid_sf"/>
</dbReference>
<dbReference type="SUPFAM" id="SSF55856">
    <property type="entry name" value="Cytochrome b5-like heme/steroid binding domain"/>
    <property type="match status" value="1"/>
</dbReference>
<dbReference type="InterPro" id="IPR001199">
    <property type="entry name" value="Cyt_B5-like_heme/steroid-bd"/>
</dbReference>
<dbReference type="EMBL" id="MU858106">
    <property type="protein sequence ID" value="KAK4213602.1"/>
    <property type="molecule type" value="Genomic_DNA"/>
</dbReference>
<keyword evidence="3" id="KW-0812">Transmembrane</keyword>
<comment type="similarity">
    <text evidence="1">Belongs to the cytochrome b5 family. MAPR subfamily.</text>
</comment>
<name>A0AAN6YBI4_9PEZI</name>
<dbReference type="GO" id="GO:0016020">
    <property type="term" value="C:membrane"/>
    <property type="evidence" value="ECO:0007669"/>
    <property type="project" value="TreeGrafter"/>
</dbReference>
<feature type="domain" description="Cytochrome b5 heme-binding" evidence="4">
    <location>
        <begin position="111"/>
        <end position="191"/>
    </location>
</feature>
<dbReference type="Proteomes" id="UP001301769">
    <property type="component" value="Unassembled WGS sequence"/>
</dbReference>
<organism evidence="5 6">
    <name type="scientific">Rhypophila decipiens</name>
    <dbReference type="NCBI Taxonomy" id="261697"/>
    <lineage>
        <taxon>Eukaryota</taxon>
        <taxon>Fungi</taxon>
        <taxon>Dikarya</taxon>
        <taxon>Ascomycota</taxon>
        <taxon>Pezizomycotina</taxon>
        <taxon>Sordariomycetes</taxon>
        <taxon>Sordariomycetidae</taxon>
        <taxon>Sordariales</taxon>
        <taxon>Naviculisporaceae</taxon>
        <taxon>Rhypophila</taxon>
    </lineage>
</organism>
<feature type="region of interest" description="Disordered" evidence="2">
    <location>
        <begin position="245"/>
        <end position="274"/>
    </location>
</feature>
<dbReference type="GO" id="GO:0012505">
    <property type="term" value="C:endomembrane system"/>
    <property type="evidence" value="ECO:0007669"/>
    <property type="project" value="TreeGrafter"/>
</dbReference>
<gene>
    <name evidence="5" type="ORF">QBC37DRAFT_422725</name>
</gene>
<feature type="region of interest" description="Disordered" evidence="2">
    <location>
        <begin position="1"/>
        <end position="49"/>
    </location>
</feature>
<keyword evidence="3" id="KW-0472">Membrane</keyword>
<sequence length="274" mass="31142">MAEPTTRRRKPDAQLHPRITELSDSEDLPSGDDISQTKPARTRAKIDDEDRTTTGSILVDILRVITFLFLASSSLSYLISGGESFFWGMTNPPNYLKATWWKSKFSGPLYLTPAELSQYDGTDPTKPIYLAINGSIYDVSSNARTYGPGGSYHWFAGCDASRAYVTGCFAEDRTPDMRGVEEMYLPIDDPKIDKFWTKEEFEAMREKELQEALKKVHDGLDHWVKFFKNSKKYAFVGYVKRPKGWPGTEPRRKLCSEAAKGRKRREIPKEGDGK</sequence>
<dbReference type="Gene3D" id="3.10.120.10">
    <property type="entry name" value="Cytochrome b5-like heme/steroid binding domain"/>
    <property type="match status" value="1"/>
</dbReference>
<reference evidence="5" key="2">
    <citation type="submission" date="2023-05" db="EMBL/GenBank/DDBJ databases">
        <authorList>
            <consortium name="Lawrence Berkeley National Laboratory"/>
            <person name="Steindorff A."/>
            <person name="Hensen N."/>
            <person name="Bonometti L."/>
            <person name="Westerberg I."/>
            <person name="Brannstrom I.O."/>
            <person name="Guillou S."/>
            <person name="Cros-Aarteil S."/>
            <person name="Calhoun S."/>
            <person name="Haridas S."/>
            <person name="Kuo A."/>
            <person name="Mondo S."/>
            <person name="Pangilinan J."/>
            <person name="Riley R."/>
            <person name="Labutti K."/>
            <person name="Andreopoulos B."/>
            <person name="Lipzen A."/>
            <person name="Chen C."/>
            <person name="Yanf M."/>
            <person name="Daum C."/>
            <person name="Ng V."/>
            <person name="Clum A."/>
            <person name="Ohm R."/>
            <person name="Martin F."/>
            <person name="Silar P."/>
            <person name="Natvig D."/>
            <person name="Lalanne C."/>
            <person name="Gautier V."/>
            <person name="Ament-Velasquez S.L."/>
            <person name="Kruys A."/>
            <person name="Hutchinson M.I."/>
            <person name="Powell A.J."/>
            <person name="Barry K."/>
            <person name="Miller A.N."/>
            <person name="Grigoriev I.V."/>
            <person name="Debuchy R."/>
            <person name="Gladieux P."/>
            <person name="Thoren M.H."/>
            <person name="Johannesson H."/>
        </authorList>
    </citation>
    <scope>NUCLEOTIDE SEQUENCE</scope>
    <source>
        <strain evidence="5">PSN293</strain>
    </source>
</reference>
<dbReference type="FunFam" id="3.10.120.10:FF:000018">
    <property type="entry name" value="Heme/steroid binding domain protein, putative"/>
    <property type="match status" value="1"/>
</dbReference>
<keyword evidence="3" id="KW-1133">Transmembrane helix</keyword>
<dbReference type="Pfam" id="PF00173">
    <property type="entry name" value="Cyt-b5"/>
    <property type="match status" value="1"/>
</dbReference>
<protein>
    <submittedName>
        <fullName evidence="5">Membrane-associated progesterone-binding protein 4</fullName>
    </submittedName>
</protein>
<evidence type="ECO:0000256" key="3">
    <source>
        <dbReference type="SAM" id="Phobius"/>
    </source>
</evidence>
<feature type="transmembrane region" description="Helical" evidence="3">
    <location>
        <begin position="61"/>
        <end position="79"/>
    </location>
</feature>
<reference evidence="5" key="1">
    <citation type="journal article" date="2023" name="Mol. Phylogenet. Evol.">
        <title>Genome-scale phylogeny and comparative genomics of the fungal order Sordariales.</title>
        <authorList>
            <person name="Hensen N."/>
            <person name="Bonometti L."/>
            <person name="Westerberg I."/>
            <person name="Brannstrom I.O."/>
            <person name="Guillou S."/>
            <person name="Cros-Aarteil S."/>
            <person name="Calhoun S."/>
            <person name="Haridas S."/>
            <person name="Kuo A."/>
            <person name="Mondo S."/>
            <person name="Pangilinan J."/>
            <person name="Riley R."/>
            <person name="LaButti K."/>
            <person name="Andreopoulos B."/>
            <person name="Lipzen A."/>
            <person name="Chen C."/>
            <person name="Yan M."/>
            <person name="Daum C."/>
            <person name="Ng V."/>
            <person name="Clum A."/>
            <person name="Steindorff A."/>
            <person name="Ohm R.A."/>
            <person name="Martin F."/>
            <person name="Silar P."/>
            <person name="Natvig D.O."/>
            <person name="Lalanne C."/>
            <person name="Gautier V."/>
            <person name="Ament-Velasquez S.L."/>
            <person name="Kruys A."/>
            <person name="Hutchinson M.I."/>
            <person name="Powell A.J."/>
            <person name="Barry K."/>
            <person name="Miller A.N."/>
            <person name="Grigoriev I.V."/>
            <person name="Debuchy R."/>
            <person name="Gladieux P."/>
            <person name="Hiltunen Thoren M."/>
            <person name="Johannesson H."/>
        </authorList>
    </citation>
    <scope>NUCLEOTIDE SEQUENCE</scope>
    <source>
        <strain evidence="5">PSN293</strain>
    </source>
</reference>
<dbReference type="PANTHER" id="PTHR10281">
    <property type="entry name" value="MEMBRANE-ASSOCIATED PROGESTERONE RECEPTOR COMPONENT-RELATED"/>
    <property type="match status" value="1"/>
</dbReference>
<evidence type="ECO:0000313" key="6">
    <source>
        <dbReference type="Proteomes" id="UP001301769"/>
    </source>
</evidence>
<evidence type="ECO:0000313" key="5">
    <source>
        <dbReference type="EMBL" id="KAK4213602.1"/>
    </source>
</evidence>